<protein>
    <submittedName>
        <fullName evidence="2">Uncharacterized protein</fullName>
    </submittedName>
</protein>
<evidence type="ECO:0000256" key="1">
    <source>
        <dbReference type="SAM" id="Phobius"/>
    </source>
</evidence>
<accession>A0A7T3V4J8</accession>
<evidence type="ECO:0000313" key="2">
    <source>
        <dbReference type="EMBL" id="QQA00702.1"/>
    </source>
</evidence>
<dbReference type="RefSeq" id="WP_177528598.1">
    <property type="nucleotide sequence ID" value="NZ_CBCSHE010000008.1"/>
</dbReference>
<dbReference type="EMBL" id="CP064936">
    <property type="protein sequence ID" value="QQA00702.1"/>
    <property type="molecule type" value="Genomic_DNA"/>
</dbReference>
<keyword evidence="3" id="KW-1185">Reference proteome</keyword>
<reference evidence="2 3" key="1">
    <citation type="submission" date="2020-11" db="EMBL/GenBank/DDBJ databases">
        <title>Treponema Peruensis nv. sp., first commensal Treponema isolated from human feces.</title>
        <authorList>
            <person name="Belkhou C."/>
            <person name="Raes J."/>
        </authorList>
    </citation>
    <scope>NUCLEOTIDE SEQUENCE [LARGE SCALE GENOMIC DNA]</scope>
    <source>
        <strain evidence="2 3">RCC2812</strain>
    </source>
</reference>
<proteinExistence type="predicted"/>
<keyword evidence="1" id="KW-0472">Membrane</keyword>
<evidence type="ECO:0000313" key="3">
    <source>
        <dbReference type="Proteomes" id="UP000595224"/>
    </source>
</evidence>
<dbReference type="AlphaFoldDB" id="A0A7T3V4J8"/>
<organism evidence="2 3">
    <name type="scientific">Treponema peruense</name>
    <dbReference type="NCBI Taxonomy" id="2787628"/>
    <lineage>
        <taxon>Bacteria</taxon>
        <taxon>Pseudomonadati</taxon>
        <taxon>Spirochaetota</taxon>
        <taxon>Spirochaetia</taxon>
        <taxon>Spirochaetales</taxon>
        <taxon>Treponemataceae</taxon>
        <taxon>Treponema</taxon>
    </lineage>
</organism>
<feature type="transmembrane region" description="Helical" evidence="1">
    <location>
        <begin position="20"/>
        <end position="38"/>
    </location>
</feature>
<keyword evidence="1" id="KW-1133">Transmembrane helix</keyword>
<gene>
    <name evidence="2" type="ORF">IWA51_10640</name>
</gene>
<name>A0A7T3V4J8_9SPIR</name>
<dbReference type="Proteomes" id="UP000595224">
    <property type="component" value="Chromosome"/>
</dbReference>
<dbReference type="KEGG" id="tper:IWA51_10640"/>
<sequence>MNNESIRNLIDYETSGAKFFAGFLTAFIACLIPSRVALKVQPAEALRAEN</sequence>
<keyword evidence="1" id="KW-0812">Transmembrane</keyword>
<dbReference type="PROSITE" id="PS51257">
    <property type="entry name" value="PROKAR_LIPOPROTEIN"/>
    <property type="match status" value="1"/>
</dbReference>